<keyword evidence="2" id="KW-1185">Reference proteome</keyword>
<protein>
    <recommendedName>
        <fullName evidence="3">IPT/TIG domain-containing protein</fullName>
    </recommendedName>
</protein>
<evidence type="ECO:0000313" key="2">
    <source>
        <dbReference type="Proteomes" id="UP001139646"/>
    </source>
</evidence>
<name>A0ABS9X6K4_9GAMM</name>
<dbReference type="EMBL" id="JAKKSL010000006">
    <property type="protein sequence ID" value="MCI2285849.1"/>
    <property type="molecule type" value="Genomic_DNA"/>
</dbReference>
<accession>A0ABS9X6K4</accession>
<comment type="caution">
    <text evidence="1">The sequence shown here is derived from an EMBL/GenBank/DDBJ whole genome shotgun (WGS) entry which is preliminary data.</text>
</comment>
<reference evidence="1" key="1">
    <citation type="submission" date="2022-01" db="EMBL/GenBank/DDBJ databases">
        <title>Colwellia maritima, isolated from seawater.</title>
        <authorList>
            <person name="Kristyanto S."/>
            <person name="Jung J."/>
            <person name="Jeon C.O."/>
        </authorList>
    </citation>
    <scope>NUCLEOTIDE SEQUENCE</scope>
    <source>
        <strain evidence="1">MSW7</strain>
    </source>
</reference>
<sequence>MVNMKNLKGKIERYSPIFYTKILVSIFTSLFTVAAIAGAPTTITTFNDLIAEHNFSYANGNPTVSFNNILGTGWDVTATGDGESDTAIQLWNDIYTTNNTDSIAFQDNGATNQIVSVGVSSNDGSEFFLNSIYIYTNENVNFDVVGYKNGNPVAGAVKSFSHSIGGRDLNFIDIVEFNSVDEFRIINFSTDIVSIFIDDINLTPVFSPTITPVYNASTATLTVTGTNFFAFAGANNDIDASAFTFTGESGGSYTLTDTSDVEISSATSFTLILSATDKAAVNLLLNSNGINANDNTTYNVAVADNWNLGADNATDIAITTTGITVSGWPRITYSQITPVDVSKMSYTDESYDFSELTTYGYDLDWNNDGSKFFLVDSQSERILEFSLSTPYKLSTIHYADKSLDVSDQGNSMALTFNSDGSQLYLLTYEKTVYQYNLTTAFDLSTASYSNNSLDVSSKNVYKFLAFNSDGSKLFVGGGTSLHSFTLSTPFDITTASDDNQSLDLSNEVTKFSGGSFNTDGTVLLVTNDDEGITNSFQYSLSTPFDLSTATYSNKMLNLAGEVLGAYDVEFDNLNNLYFVDRLGNTIKKFAHNESINWTETAANNGTISTSSVSISLTGDTFVNTNSTLVEGTHYTLPNKPAGLTSSIAVASDGLIATLTLAGAATTHEAIDSVAELKITFLDAAFATYTAANVTDSVAANTGVAINFNNETTPNTVSEGTPVTASGPNPMPSYTFISNEVGTFTVGGACGTSSANTVIAGNNTITLTAADNSTGLSLGTYSDCTVTVTDSAGNVSTVLTINRFEITPNQQPELNTTDTSTTSGQVNVGNALVLLTLYQQMKMQQWCLTLHLMVLNM</sequence>
<dbReference type="Proteomes" id="UP001139646">
    <property type="component" value="Unassembled WGS sequence"/>
</dbReference>
<evidence type="ECO:0008006" key="3">
    <source>
        <dbReference type="Google" id="ProtNLM"/>
    </source>
</evidence>
<gene>
    <name evidence="1" type="ORF">L3081_23775</name>
</gene>
<proteinExistence type="predicted"/>
<dbReference type="RefSeq" id="WP_242288801.1">
    <property type="nucleotide sequence ID" value="NZ_JAKKSL010000006.1"/>
</dbReference>
<evidence type="ECO:0000313" key="1">
    <source>
        <dbReference type="EMBL" id="MCI2285849.1"/>
    </source>
</evidence>
<organism evidence="1 2">
    <name type="scientific">Colwellia maritima</name>
    <dbReference type="NCBI Taxonomy" id="2912588"/>
    <lineage>
        <taxon>Bacteria</taxon>
        <taxon>Pseudomonadati</taxon>
        <taxon>Pseudomonadota</taxon>
        <taxon>Gammaproteobacteria</taxon>
        <taxon>Alteromonadales</taxon>
        <taxon>Colwelliaceae</taxon>
        <taxon>Colwellia</taxon>
    </lineage>
</organism>